<dbReference type="AlphaFoldDB" id="A0A0D9UY20"/>
<reference evidence="2" key="2">
    <citation type="submission" date="2013-12" db="EMBL/GenBank/DDBJ databases">
        <authorList>
            <person name="Yu Y."/>
            <person name="Lee S."/>
            <person name="de Baynast K."/>
            <person name="Wissotski M."/>
            <person name="Liu L."/>
            <person name="Talag J."/>
            <person name="Goicoechea J."/>
            <person name="Angelova A."/>
            <person name="Jetty R."/>
            <person name="Kudrna D."/>
            <person name="Golser W."/>
            <person name="Rivera L."/>
            <person name="Zhang J."/>
            <person name="Wing R."/>
        </authorList>
    </citation>
    <scope>NUCLEOTIDE SEQUENCE</scope>
</reference>
<keyword evidence="2" id="KW-1185">Reference proteome</keyword>
<dbReference type="Gramene" id="LPERR01G06280.1">
    <property type="protein sequence ID" value="LPERR01G06280.1"/>
    <property type="gene ID" value="LPERR01G06280"/>
</dbReference>
<reference evidence="1" key="3">
    <citation type="submission" date="2015-04" db="UniProtKB">
        <authorList>
            <consortium name="EnsemblPlants"/>
        </authorList>
    </citation>
    <scope>IDENTIFICATION</scope>
</reference>
<evidence type="ECO:0000313" key="2">
    <source>
        <dbReference type="Proteomes" id="UP000032180"/>
    </source>
</evidence>
<name>A0A0D9UY20_9ORYZ</name>
<organism evidence="1 2">
    <name type="scientific">Leersia perrieri</name>
    <dbReference type="NCBI Taxonomy" id="77586"/>
    <lineage>
        <taxon>Eukaryota</taxon>
        <taxon>Viridiplantae</taxon>
        <taxon>Streptophyta</taxon>
        <taxon>Embryophyta</taxon>
        <taxon>Tracheophyta</taxon>
        <taxon>Spermatophyta</taxon>
        <taxon>Magnoliopsida</taxon>
        <taxon>Liliopsida</taxon>
        <taxon>Poales</taxon>
        <taxon>Poaceae</taxon>
        <taxon>BOP clade</taxon>
        <taxon>Oryzoideae</taxon>
        <taxon>Oryzeae</taxon>
        <taxon>Oryzinae</taxon>
        <taxon>Leersia</taxon>
    </lineage>
</organism>
<reference evidence="1 2" key="1">
    <citation type="submission" date="2012-08" db="EMBL/GenBank/DDBJ databases">
        <title>Oryza genome evolution.</title>
        <authorList>
            <person name="Wing R.A."/>
        </authorList>
    </citation>
    <scope>NUCLEOTIDE SEQUENCE</scope>
</reference>
<protein>
    <submittedName>
        <fullName evidence="1">Uncharacterized protein</fullName>
    </submittedName>
</protein>
<accession>A0A0D9UY20</accession>
<dbReference type="EnsemblPlants" id="LPERR01G06280.1">
    <property type="protein sequence ID" value="LPERR01G06280.1"/>
    <property type="gene ID" value="LPERR01G06280"/>
</dbReference>
<dbReference type="STRING" id="77586.A0A0D9UY20"/>
<dbReference type="HOGENOM" id="CLU_2200703_0_0_1"/>
<evidence type="ECO:0000313" key="1">
    <source>
        <dbReference type="EnsemblPlants" id="LPERR01G06280.1"/>
    </source>
</evidence>
<proteinExistence type="predicted"/>
<sequence>MAPRTVIFFVGLPPQLAVRSSQKTQKISYKDRLVRDVSCILDSGKRLTSSTEEPTAKVDSRFCQSKDVAMAISSVREKLMGGDVSPDSARKLGREMNYLKDLAKTLSQ</sequence>
<dbReference type="Proteomes" id="UP000032180">
    <property type="component" value="Chromosome 1"/>
</dbReference>